<dbReference type="GO" id="GO:0032993">
    <property type="term" value="C:protein-DNA complex"/>
    <property type="evidence" value="ECO:0007669"/>
    <property type="project" value="TreeGrafter"/>
</dbReference>
<dbReference type="PANTHER" id="PTHR48111:SF40">
    <property type="entry name" value="PHOSPHATE REGULON TRANSCRIPTIONAL REGULATORY PROTEIN PHOB"/>
    <property type="match status" value="1"/>
</dbReference>
<name>A0A2K9NFM9_9PROT</name>
<evidence type="ECO:0000256" key="3">
    <source>
        <dbReference type="ARBA" id="ARBA00023125"/>
    </source>
</evidence>
<dbReference type="InterPro" id="IPR039420">
    <property type="entry name" value="WalR-like"/>
</dbReference>
<dbReference type="AlphaFoldDB" id="A0A2K9NFM9"/>
<keyword evidence="5" id="KW-1185">Reference proteome</keyword>
<keyword evidence="1" id="KW-0597">Phosphoprotein</keyword>
<dbReference type="EMBL" id="CP025611">
    <property type="protein sequence ID" value="AUN31822.1"/>
    <property type="molecule type" value="Genomic_DNA"/>
</dbReference>
<dbReference type="OrthoDB" id="9802426at2"/>
<dbReference type="SMART" id="SM00448">
    <property type="entry name" value="REC"/>
    <property type="match status" value="1"/>
</dbReference>
<dbReference type="PANTHER" id="PTHR48111">
    <property type="entry name" value="REGULATOR OF RPOS"/>
    <property type="match status" value="1"/>
</dbReference>
<dbReference type="Pfam" id="PF00486">
    <property type="entry name" value="Trans_reg_C"/>
    <property type="match status" value="1"/>
</dbReference>
<evidence type="ECO:0000313" key="4">
    <source>
        <dbReference type="EMBL" id="AUN31822.1"/>
    </source>
</evidence>
<dbReference type="Gene3D" id="1.10.10.10">
    <property type="entry name" value="Winged helix-like DNA-binding domain superfamily/Winged helix DNA-binding domain"/>
    <property type="match status" value="1"/>
</dbReference>
<dbReference type="KEGG" id="ncb:C0V82_11495"/>
<dbReference type="Proteomes" id="UP000234752">
    <property type="component" value="Chromosome eg_1"/>
</dbReference>
<dbReference type="PROSITE" id="PS51755">
    <property type="entry name" value="OMPR_PHOB"/>
    <property type="match status" value="1"/>
</dbReference>
<dbReference type="SUPFAM" id="SSF46894">
    <property type="entry name" value="C-terminal effector domain of the bipartite response regulators"/>
    <property type="match status" value="1"/>
</dbReference>
<gene>
    <name evidence="4" type="ORF">C0V82_11495</name>
</gene>
<sequence length="227" mass="23964">MDNAPKRILLIDPDAALRQTLAEQLAQQAGMLPLPASTGEAALALLADHGADAALLDGVLAGEGLIPALRAGGLTGPLVLLLPAGMGVPAGADDHQDKPVRLGTLLARLKALLRQAEIVQAATALSVRIGAYHFLPAAKRLEKADGAAIRLTEKETQILDHLCRCGGMAARQDLLDNVWGYGAGIDTHTLETHIYRLRRKIRAGLGQDLLLLRVDGGYRLTLEPVPA</sequence>
<evidence type="ECO:0000256" key="1">
    <source>
        <dbReference type="ARBA" id="ARBA00022553"/>
    </source>
</evidence>
<dbReference type="InterPro" id="IPR036388">
    <property type="entry name" value="WH-like_DNA-bd_sf"/>
</dbReference>
<dbReference type="GO" id="GO:0005829">
    <property type="term" value="C:cytosol"/>
    <property type="evidence" value="ECO:0007669"/>
    <property type="project" value="TreeGrafter"/>
</dbReference>
<dbReference type="PROSITE" id="PS50110">
    <property type="entry name" value="RESPONSE_REGULATORY"/>
    <property type="match status" value="1"/>
</dbReference>
<keyword evidence="3" id="KW-0238">DNA-binding</keyword>
<dbReference type="InterPro" id="IPR016032">
    <property type="entry name" value="Sig_transdc_resp-reg_C-effctor"/>
</dbReference>
<dbReference type="SMART" id="SM00862">
    <property type="entry name" value="Trans_reg_C"/>
    <property type="match status" value="1"/>
</dbReference>
<organism evidence="4 5">
    <name type="scientific">Niveispirillum cyanobacteriorum</name>
    <dbReference type="NCBI Taxonomy" id="1612173"/>
    <lineage>
        <taxon>Bacteria</taxon>
        <taxon>Pseudomonadati</taxon>
        <taxon>Pseudomonadota</taxon>
        <taxon>Alphaproteobacteria</taxon>
        <taxon>Rhodospirillales</taxon>
        <taxon>Azospirillaceae</taxon>
        <taxon>Niveispirillum</taxon>
    </lineage>
</organism>
<protein>
    <submittedName>
        <fullName evidence="4">Uncharacterized protein</fullName>
    </submittedName>
</protein>
<dbReference type="GO" id="GO:0000156">
    <property type="term" value="F:phosphorelay response regulator activity"/>
    <property type="evidence" value="ECO:0007669"/>
    <property type="project" value="TreeGrafter"/>
</dbReference>
<proteinExistence type="predicted"/>
<accession>A0A2K9NFM9</accession>
<evidence type="ECO:0000313" key="5">
    <source>
        <dbReference type="Proteomes" id="UP000234752"/>
    </source>
</evidence>
<reference evidence="4 5" key="1">
    <citation type="submission" date="2017-12" db="EMBL/GenBank/DDBJ databases">
        <title>Genomes of bacteria within cyanobacterial aggregates.</title>
        <authorList>
            <person name="Cai H."/>
        </authorList>
    </citation>
    <scope>NUCLEOTIDE SEQUENCE [LARGE SCALE GENOMIC DNA]</scope>
    <source>
        <strain evidence="4 5">TH16</strain>
    </source>
</reference>
<dbReference type="InterPro" id="IPR001789">
    <property type="entry name" value="Sig_transdc_resp-reg_receiver"/>
</dbReference>
<keyword evidence="2" id="KW-0902">Two-component regulatory system</keyword>
<evidence type="ECO:0000256" key="2">
    <source>
        <dbReference type="ARBA" id="ARBA00023012"/>
    </source>
</evidence>
<dbReference type="InterPro" id="IPR011006">
    <property type="entry name" value="CheY-like_superfamily"/>
</dbReference>
<dbReference type="InterPro" id="IPR001867">
    <property type="entry name" value="OmpR/PhoB-type_DNA-bd"/>
</dbReference>
<dbReference type="GO" id="GO:0000976">
    <property type="term" value="F:transcription cis-regulatory region binding"/>
    <property type="evidence" value="ECO:0007669"/>
    <property type="project" value="TreeGrafter"/>
</dbReference>
<dbReference type="CDD" id="cd00383">
    <property type="entry name" value="trans_reg_C"/>
    <property type="match status" value="1"/>
</dbReference>
<dbReference type="GO" id="GO:0006355">
    <property type="term" value="P:regulation of DNA-templated transcription"/>
    <property type="evidence" value="ECO:0007669"/>
    <property type="project" value="InterPro"/>
</dbReference>
<dbReference type="Gene3D" id="3.40.50.2300">
    <property type="match status" value="1"/>
</dbReference>
<dbReference type="SUPFAM" id="SSF52172">
    <property type="entry name" value="CheY-like"/>
    <property type="match status" value="1"/>
</dbReference>